<dbReference type="EMBL" id="CAFBLU010000010">
    <property type="protein sequence ID" value="CAB4872215.1"/>
    <property type="molecule type" value="Genomic_DNA"/>
</dbReference>
<evidence type="ECO:0000256" key="4">
    <source>
        <dbReference type="ARBA" id="ARBA00022980"/>
    </source>
</evidence>
<feature type="compositionally biased region" description="Basic residues" evidence="6">
    <location>
        <begin position="66"/>
        <end position="78"/>
    </location>
</feature>
<keyword evidence="5" id="KW-0687">Ribonucleoprotein</keyword>
<evidence type="ECO:0000256" key="5">
    <source>
        <dbReference type="ARBA" id="ARBA00023274"/>
    </source>
</evidence>
<feature type="region of interest" description="Disordered" evidence="6">
    <location>
        <begin position="1"/>
        <end position="146"/>
    </location>
</feature>
<protein>
    <submittedName>
        <fullName evidence="7">Unannotated protein</fullName>
    </submittedName>
</protein>
<dbReference type="NCBIfam" id="TIGR03635">
    <property type="entry name" value="uS17_bact"/>
    <property type="match status" value="1"/>
</dbReference>
<keyword evidence="4" id="KW-0689">Ribosomal protein</keyword>
<dbReference type="GO" id="GO:0022627">
    <property type="term" value="C:cytosolic small ribosomal subunit"/>
    <property type="evidence" value="ECO:0007669"/>
    <property type="project" value="TreeGrafter"/>
</dbReference>
<reference evidence="7" key="1">
    <citation type="submission" date="2020-05" db="EMBL/GenBank/DDBJ databases">
        <authorList>
            <person name="Chiriac C."/>
            <person name="Salcher M."/>
            <person name="Ghai R."/>
            <person name="Kavagutti S V."/>
        </authorList>
    </citation>
    <scope>NUCLEOTIDE SEQUENCE</scope>
</reference>
<dbReference type="PANTHER" id="PTHR10744:SF1">
    <property type="entry name" value="SMALL RIBOSOMAL SUBUNIT PROTEIN US17M"/>
    <property type="match status" value="1"/>
</dbReference>
<sequence>MSDEPTEEETPVEETPVEETPAEETPVEETPAPEAPAEEAPAAEAPSAPAAEEEDGEPAEVPTSKQLRKKARGAHKGVVKTSRSNEERSKERAEVRATKAASRRRWRARQKTKRNELRGPDVPAKTAPAPREPGNPTIRQGLVVSDKGEKTITVRIDTARRHPKYHKIVRSSTTLRVHDESNDANEGDTVRVIECRPMSRTKRWRLDEVMERAK</sequence>
<dbReference type="PRINTS" id="PR00973">
    <property type="entry name" value="RIBOSOMALS17"/>
</dbReference>
<dbReference type="HAMAP" id="MF_01345_B">
    <property type="entry name" value="Ribosomal_uS17_B"/>
    <property type="match status" value="1"/>
</dbReference>
<gene>
    <name evidence="7" type="ORF">UFOPK3444_00795</name>
</gene>
<evidence type="ECO:0000313" key="7">
    <source>
        <dbReference type="EMBL" id="CAB4872215.1"/>
    </source>
</evidence>
<feature type="compositionally biased region" description="Basic residues" evidence="6">
    <location>
        <begin position="101"/>
        <end position="112"/>
    </location>
</feature>
<dbReference type="InterPro" id="IPR000266">
    <property type="entry name" value="Ribosomal_uS17"/>
</dbReference>
<dbReference type="GO" id="GO:0003735">
    <property type="term" value="F:structural constituent of ribosome"/>
    <property type="evidence" value="ECO:0007669"/>
    <property type="project" value="InterPro"/>
</dbReference>
<dbReference type="SUPFAM" id="SSF50249">
    <property type="entry name" value="Nucleic acid-binding proteins"/>
    <property type="match status" value="1"/>
</dbReference>
<feature type="compositionally biased region" description="Low complexity" evidence="6">
    <location>
        <begin position="38"/>
        <end position="50"/>
    </location>
</feature>
<dbReference type="GO" id="GO:0006412">
    <property type="term" value="P:translation"/>
    <property type="evidence" value="ECO:0007669"/>
    <property type="project" value="InterPro"/>
</dbReference>
<keyword evidence="3" id="KW-0694">RNA-binding</keyword>
<evidence type="ECO:0000256" key="1">
    <source>
        <dbReference type="ARBA" id="ARBA00010254"/>
    </source>
</evidence>
<dbReference type="Pfam" id="PF00366">
    <property type="entry name" value="Ribosomal_S17"/>
    <property type="match status" value="1"/>
</dbReference>
<dbReference type="Gene3D" id="2.40.50.140">
    <property type="entry name" value="Nucleic acid-binding proteins"/>
    <property type="match status" value="1"/>
</dbReference>
<dbReference type="NCBIfam" id="NF004123">
    <property type="entry name" value="PRK05610.1"/>
    <property type="match status" value="1"/>
</dbReference>
<name>A0A6J7DTL4_9ZZZZ</name>
<evidence type="ECO:0000256" key="6">
    <source>
        <dbReference type="SAM" id="MobiDB-lite"/>
    </source>
</evidence>
<feature type="compositionally biased region" description="Acidic residues" evidence="6">
    <location>
        <begin position="1"/>
        <end position="27"/>
    </location>
</feature>
<dbReference type="CDD" id="cd00364">
    <property type="entry name" value="Ribosomal_uS17"/>
    <property type="match status" value="1"/>
</dbReference>
<evidence type="ECO:0000256" key="3">
    <source>
        <dbReference type="ARBA" id="ARBA00022884"/>
    </source>
</evidence>
<keyword evidence="2" id="KW-0699">rRNA-binding</keyword>
<accession>A0A6J7DTL4</accession>
<comment type="similarity">
    <text evidence="1">Belongs to the universal ribosomal protein uS17 family.</text>
</comment>
<evidence type="ECO:0000256" key="2">
    <source>
        <dbReference type="ARBA" id="ARBA00022730"/>
    </source>
</evidence>
<dbReference type="AlphaFoldDB" id="A0A6J7DTL4"/>
<dbReference type="InterPro" id="IPR012340">
    <property type="entry name" value="NA-bd_OB-fold"/>
</dbReference>
<dbReference type="InterPro" id="IPR019984">
    <property type="entry name" value="Ribosomal_uS17_bact/chlr"/>
</dbReference>
<dbReference type="GO" id="GO:0019843">
    <property type="term" value="F:rRNA binding"/>
    <property type="evidence" value="ECO:0007669"/>
    <property type="project" value="UniProtKB-KW"/>
</dbReference>
<organism evidence="7">
    <name type="scientific">freshwater metagenome</name>
    <dbReference type="NCBI Taxonomy" id="449393"/>
    <lineage>
        <taxon>unclassified sequences</taxon>
        <taxon>metagenomes</taxon>
        <taxon>ecological metagenomes</taxon>
    </lineage>
</organism>
<proteinExistence type="inferred from homology"/>
<dbReference type="PANTHER" id="PTHR10744">
    <property type="entry name" value="40S RIBOSOMAL PROTEIN S11 FAMILY MEMBER"/>
    <property type="match status" value="1"/>
</dbReference>
<feature type="compositionally biased region" description="Basic and acidic residues" evidence="6">
    <location>
        <begin position="83"/>
        <end position="97"/>
    </location>
</feature>